<evidence type="ECO:0000256" key="2">
    <source>
        <dbReference type="SAM" id="MobiDB-lite"/>
    </source>
</evidence>
<feature type="compositionally biased region" description="Basic and acidic residues" evidence="2">
    <location>
        <begin position="70"/>
        <end position="82"/>
    </location>
</feature>
<organism evidence="4 5">
    <name type="scientific">Adineta ricciae</name>
    <name type="common">Rotifer</name>
    <dbReference type="NCBI Taxonomy" id="249248"/>
    <lineage>
        <taxon>Eukaryota</taxon>
        <taxon>Metazoa</taxon>
        <taxon>Spiralia</taxon>
        <taxon>Gnathifera</taxon>
        <taxon>Rotifera</taxon>
        <taxon>Eurotatoria</taxon>
        <taxon>Bdelloidea</taxon>
        <taxon>Adinetida</taxon>
        <taxon>Adinetidae</taxon>
        <taxon>Adineta</taxon>
    </lineage>
</organism>
<dbReference type="Proteomes" id="UP000663828">
    <property type="component" value="Unassembled WGS sequence"/>
</dbReference>
<dbReference type="InterPro" id="IPR011009">
    <property type="entry name" value="Kinase-like_dom_sf"/>
</dbReference>
<gene>
    <name evidence="4" type="ORF">XAT740_LOCUS35846</name>
</gene>
<reference evidence="4" key="1">
    <citation type="submission" date="2021-02" db="EMBL/GenBank/DDBJ databases">
        <authorList>
            <person name="Nowell W R."/>
        </authorList>
    </citation>
    <scope>NUCLEOTIDE SEQUENCE</scope>
</reference>
<dbReference type="PROSITE" id="PS50011">
    <property type="entry name" value="PROTEIN_KINASE_DOM"/>
    <property type="match status" value="1"/>
</dbReference>
<evidence type="ECO:0000313" key="4">
    <source>
        <dbReference type="EMBL" id="CAF1432254.1"/>
    </source>
</evidence>
<evidence type="ECO:0000256" key="1">
    <source>
        <dbReference type="PROSITE-ProRule" id="PRU10141"/>
    </source>
</evidence>
<feature type="domain" description="Protein kinase" evidence="3">
    <location>
        <begin position="88"/>
        <end position="171"/>
    </location>
</feature>
<dbReference type="InterPro" id="IPR017441">
    <property type="entry name" value="Protein_kinase_ATP_BS"/>
</dbReference>
<accession>A0A815NEY3</accession>
<dbReference type="Pfam" id="PF00069">
    <property type="entry name" value="Pkinase"/>
    <property type="match status" value="1"/>
</dbReference>
<dbReference type="Gene3D" id="1.10.510.10">
    <property type="entry name" value="Transferase(Phosphotransferase) domain 1"/>
    <property type="match status" value="1"/>
</dbReference>
<dbReference type="EMBL" id="CAJNOR010003629">
    <property type="protein sequence ID" value="CAF1432254.1"/>
    <property type="molecule type" value="Genomic_DNA"/>
</dbReference>
<dbReference type="GO" id="GO:0006914">
    <property type="term" value="P:autophagy"/>
    <property type="evidence" value="ECO:0007669"/>
    <property type="project" value="UniProtKB-ARBA"/>
</dbReference>
<protein>
    <recommendedName>
        <fullName evidence="3">Protein kinase domain-containing protein</fullName>
    </recommendedName>
</protein>
<dbReference type="GO" id="GO:0005737">
    <property type="term" value="C:cytoplasm"/>
    <property type="evidence" value="ECO:0007669"/>
    <property type="project" value="TreeGrafter"/>
</dbReference>
<dbReference type="GO" id="GO:0004674">
    <property type="term" value="F:protein serine/threonine kinase activity"/>
    <property type="evidence" value="ECO:0007669"/>
    <property type="project" value="InterPro"/>
</dbReference>
<keyword evidence="5" id="KW-1185">Reference proteome</keyword>
<comment type="caution">
    <text evidence="4">The sequence shown here is derived from an EMBL/GenBank/DDBJ whole genome shotgun (WGS) entry which is preliminary data.</text>
</comment>
<keyword evidence="1" id="KW-0547">Nucleotide-binding</keyword>
<feature type="binding site" evidence="1">
    <location>
        <position position="115"/>
    </location>
    <ligand>
        <name>ATP</name>
        <dbReference type="ChEBI" id="CHEBI:30616"/>
    </ligand>
</feature>
<dbReference type="PROSITE" id="PS00107">
    <property type="entry name" value="PROTEIN_KINASE_ATP"/>
    <property type="match status" value="1"/>
</dbReference>
<dbReference type="SUPFAM" id="SSF56112">
    <property type="entry name" value="Protein kinase-like (PK-like)"/>
    <property type="match status" value="1"/>
</dbReference>
<keyword evidence="1" id="KW-0067">ATP-binding</keyword>
<evidence type="ECO:0000313" key="5">
    <source>
        <dbReference type="Proteomes" id="UP000663828"/>
    </source>
</evidence>
<proteinExistence type="predicted"/>
<evidence type="ECO:0000259" key="3">
    <source>
        <dbReference type="PROSITE" id="PS50011"/>
    </source>
</evidence>
<dbReference type="InterPro" id="IPR000719">
    <property type="entry name" value="Prot_kinase_dom"/>
</dbReference>
<dbReference type="AlphaFoldDB" id="A0A815NEY3"/>
<name>A0A815NEY3_ADIRI</name>
<dbReference type="InterPro" id="IPR045269">
    <property type="entry name" value="Atg1-like"/>
</dbReference>
<feature type="region of interest" description="Disordered" evidence="2">
    <location>
        <begin position="62"/>
        <end position="82"/>
    </location>
</feature>
<sequence>MAYKNLTFDTQWIWQTNLNSFSPSEQKERSHYSKRFSEIIEKPNENKEHYLPFSDQTADLREGIQNNKNDSSKTRSGKQDEIKKESSLQLKEKLGEGGFGIVYKAIYHGSEIACKVVDSRLSKRTTKEINILQKLHHSNIVQYIDVIYTSKQTFIIMEYIDGSTLYDYSID</sequence>
<dbReference type="PANTHER" id="PTHR24348">
    <property type="entry name" value="SERINE/THREONINE-PROTEIN KINASE UNC-51-RELATED"/>
    <property type="match status" value="1"/>
</dbReference>
<dbReference type="GO" id="GO:0010506">
    <property type="term" value="P:regulation of autophagy"/>
    <property type="evidence" value="ECO:0007669"/>
    <property type="project" value="InterPro"/>
</dbReference>
<dbReference type="GO" id="GO:0005524">
    <property type="term" value="F:ATP binding"/>
    <property type="evidence" value="ECO:0007669"/>
    <property type="project" value="UniProtKB-UniRule"/>
</dbReference>